<sequence length="216" mass="23088">MLLNGVHLLPDLSGALICPKERLVAVSDPIGDPTARQAPALAAEALKRLTAVLRQRRPAQVVWLGDALPNLLSRNGLAKRDADEIARLCRDHDWHWLGEGLAAELPGSAAIELKTAGLTFRAAGLSGSSALGEVSASPWPVAGLDGALWSCFVFDGRRMVIPAFGGRRDGVNVLAPAFAQMFRRPFNALVLAGNRIVTRPRARLEPPPPPPIREPA</sequence>
<evidence type="ECO:0008006" key="3">
    <source>
        <dbReference type="Google" id="ProtNLM"/>
    </source>
</evidence>
<organism evidence="1 2">
    <name type="scientific">Magnetospirillum aberrantis SpK</name>
    <dbReference type="NCBI Taxonomy" id="908842"/>
    <lineage>
        <taxon>Bacteria</taxon>
        <taxon>Pseudomonadati</taxon>
        <taxon>Pseudomonadota</taxon>
        <taxon>Alphaproteobacteria</taxon>
        <taxon>Rhodospirillales</taxon>
        <taxon>Rhodospirillaceae</taxon>
        <taxon>Magnetospirillum</taxon>
    </lineage>
</organism>
<evidence type="ECO:0000313" key="2">
    <source>
        <dbReference type="Proteomes" id="UP000480684"/>
    </source>
</evidence>
<proteinExistence type="predicted"/>
<protein>
    <recommendedName>
        <fullName evidence="3">Metallophosphoesterase</fullName>
    </recommendedName>
</protein>
<reference evidence="1 2" key="1">
    <citation type="submission" date="2020-02" db="EMBL/GenBank/DDBJ databases">
        <authorList>
            <person name="Dziuba M."/>
            <person name="Kuznetsov B."/>
            <person name="Mardanov A."/>
            <person name="Ravin N."/>
            <person name="Grouzdev D."/>
        </authorList>
    </citation>
    <scope>NUCLEOTIDE SEQUENCE [LARGE SCALE GENOMIC DNA]</scope>
    <source>
        <strain evidence="1 2">SpK</strain>
    </source>
</reference>
<keyword evidence="2" id="KW-1185">Reference proteome</keyword>
<name>A0A7C9UZK4_9PROT</name>
<accession>A0A7C9UZK4</accession>
<evidence type="ECO:0000313" key="1">
    <source>
        <dbReference type="EMBL" id="NFV80434.1"/>
    </source>
</evidence>
<gene>
    <name evidence="1" type="ORF">G4223_09965</name>
</gene>
<dbReference type="EMBL" id="JAAIYP010000037">
    <property type="protein sequence ID" value="NFV80434.1"/>
    <property type="molecule type" value="Genomic_DNA"/>
</dbReference>
<comment type="caution">
    <text evidence="1">The sequence shown here is derived from an EMBL/GenBank/DDBJ whole genome shotgun (WGS) entry which is preliminary data.</text>
</comment>
<dbReference type="Proteomes" id="UP000480684">
    <property type="component" value="Unassembled WGS sequence"/>
</dbReference>
<dbReference type="AlphaFoldDB" id="A0A7C9UZK4"/>
<dbReference type="RefSeq" id="WP_163678700.1">
    <property type="nucleotide sequence ID" value="NZ_JAAIYP010000037.1"/>
</dbReference>